<keyword evidence="3" id="KW-1185">Reference proteome</keyword>
<reference evidence="2 3" key="1">
    <citation type="journal article" date="2020" name="Nature">
        <title>Bacterial chemolithoautotrophy via manganese oxidation.</title>
        <authorList>
            <person name="Yu H."/>
            <person name="Leadbetter J.R."/>
        </authorList>
    </citation>
    <scope>NUCLEOTIDE SEQUENCE [LARGE SCALE GENOMIC DNA]</scope>
    <source>
        <strain evidence="2 3">Mn-1</strain>
    </source>
</reference>
<protein>
    <submittedName>
        <fullName evidence="2">DUF2294 domain-containing protein</fullName>
    </submittedName>
</protein>
<dbReference type="RefSeq" id="WP_168062443.1">
    <property type="nucleotide sequence ID" value="NZ_VTOW01000003.1"/>
</dbReference>
<accession>A0A7X6DT00</accession>
<comment type="caution">
    <text evidence="2">The sequence shown here is derived from an EMBL/GenBank/DDBJ whole genome shotgun (WGS) entry which is preliminary data.</text>
</comment>
<dbReference type="Pfam" id="PF10057">
    <property type="entry name" value="MpsC"/>
    <property type="match status" value="1"/>
</dbReference>
<dbReference type="AlphaFoldDB" id="A0A7X6DT00"/>
<dbReference type="EMBL" id="VTOW01000003">
    <property type="protein sequence ID" value="NKE72619.1"/>
    <property type="molecule type" value="Genomic_DNA"/>
</dbReference>
<proteinExistence type="predicted"/>
<evidence type="ECO:0000313" key="2">
    <source>
        <dbReference type="EMBL" id="NKE72619.1"/>
    </source>
</evidence>
<dbReference type="InterPro" id="IPR018745">
    <property type="entry name" value="MpsC"/>
</dbReference>
<dbReference type="Proteomes" id="UP000534783">
    <property type="component" value="Unassembled WGS sequence"/>
</dbReference>
<organism evidence="2 3">
    <name type="scientific">Candidatus Manganitrophus noduliformans</name>
    <dbReference type="NCBI Taxonomy" id="2606439"/>
    <lineage>
        <taxon>Bacteria</taxon>
        <taxon>Pseudomonadati</taxon>
        <taxon>Nitrospirota</taxon>
        <taxon>Nitrospiria</taxon>
        <taxon>Candidatus Troglogloeales</taxon>
        <taxon>Candidatus Manganitrophaceae</taxon>
        <taxon>Candidatus Manganitrophus</taxon>
    </lineage>
</organism>
<feature type="domain" description="Na+-translocating membrane potential-generating system MpsC" evidence="1">
    <location>
        <begin position="7"/>
        <end position="116"/>
    </location>
</feature>
<gene>
    <name evidence="2" type="ORF">MNODULE_17850</name>
</gene>
<sequence>MPTGRKTKGQVEAEISNAIIQFEKDYMGRGPKETQAYIINDMILLRLKGVLTPAEQQLAKNPEGTNLIKQVRSNLLEQGRGLLSELIEKMTGLKVISLHTDISTKSGERVIIFSLSENLEKRFEVDSGR</sequence>
<name>A0A7X6DT00_9BACT</name>
<evidence type="ECO:0000313" key="3">
    <source>
        <dbReference type="Proteomes" id="UP000534783"/>
    </source>
</evidence>
<evidence type="ECO:0000259" key="1">
    <source>
        <dbReference type="Pfam" id="PF10057"/>
    </source>
</evidence>